<comment type="similarity">
    <text evidence="2">Belongs to the bHLH protein family.</text>
</comment>
<evidence type="ECO:0000256" key="4">
    <source>
        <dbReference type="ARBA" id="ARBA00023125"/>
    </source>
</evidence>
<dbReference type="Proteomes" id="UP001327560">
    <property type="component" value="Chromosome 9"/>
</dbReference>
<dbReference type="InterPro" id="IPR011598">
    <property type="entry name" value="bHLH_dom"/>
</dbReference>
<dbReference type="SUPFAM" id="SSF47459">
    <property type="entry name" value="HLH, helix-loop-helix DNA-binding domain"/>
    <property type="match status" value="1"/>
</dbReference>
<dbReference type="SMART" id="SM00353">
    <property type="entry name" value="HLH"/>
    <property type="match status" value="1"/>
</dbReference>
<keyword evidence="5" id="KW-0804">Transcription</keyword>
<evidence type="ECO:0000256" key="8">
    <source>
        <dbReference type="SAM" id="MobiDB-lite"/>
    </source>
</evidence>
<dbReference type="PANTHER" id="PTHR16223:SF177">
    <property type="entry name" value="TRANSCRIPTION FACTOR BHLH129"/>
    <property type="match status" value="1"/>
</dbReference>
<evidence type="ECO:0000256" key="7">
    <source>
        <dbReference type="SAM" id="Coils"/>
    </source>
</evidence>
<dbReference type="InterPro" id="IPR045843">
    <property type="entry name" value="IND-like"/>
</dbReference>
<proteinExistence type="inferred from homology"/>
<evidence type="ECO:0000256" key="5">
    <source>
        <dbReference type="ARBA" id="ARBA00023163"/>
    </source>
</evidence>
<accession>A0AAQ3L1W6</accession>
<reference evidence="10 11" key="1">
    <citation type="submission" date="2023-10" db="EMBL/GenBank/DDBJ databases">
        <title>Chromosome-scale genome assembly provides insights into flower coloration mechanisms of Canna indica.</title>
        <authorList>
            <person name="Li C."/>
        </authorList>
    </citation>
    <scope>NUCLEOTIDE SEQUENCE [LARGE SCALE GENOMIC DNA]</scope>
    <source>
        <tissue evidence="10">Flower</tissue>
    </source>
</reference>
<dbReference type="FunFam" id="4.10.280.10:FF:000021">
    <property type="entry name" value="Transcription factor bHLH130 family"/>
    <property type="match status" value="1"/>
</dbReference>
<name>A0AAQ3L1W6_9LILI</name>
<dbReference type="Gene3D" id="4.10.280.10">
    <property type="entry name" value="Helix-loop-helix DNA-binding domain"/>
    <property type="match status" value="1"/>
</dbReference>
<keyword evidence="4" id="KW-0238">DNA-binding</keyword>
<keyword evidence="11" id="KW-1185">Reference proteome</keyword>
<dbReference type="PANTHER" id="PTHR16223">
    <property type="entry name" value="TRANSCRIPTION FACTOR BHLH83-RELATED"/>
    <property type="match status" value="1"/>
</dbReference>
<dbReference type="GO" id="GO:0000981">
    <property type="term" value="F:DNA-binding transcription factor activity, RNA polymerase II-specific"/>
    <property type="evidence" value="ECO:0007669"/>
    <property type="project" value="TreeGrafter"/>
</dbReference>
<feature type="region of interest" description="Disordered" evidence="8">
    <location>
        <begin position="79"/>
        <end position="107"/>
    </location>
</feature>
<protein>
    <recommendedName>
        <fullName evidence="9">BHLH domain-containing protein</fullName>
    </recommendedName>
</protein>
<dbReference type="GO" id="GO:0005634">
    <property type="term" value="C:nucleus"/>
    <property type="evidence" value="ECO:0007669"/>
    <property type="project" value="UniProtKB-SubCell"/>
</dbReference>
<evidence type="ECO:0000313" key="11">
    <source>
        <dbReference type="Proteomes" id="UP001327560"/>
    </source>
</evidence>
<feature type="region of interest" description="Disordered" evidence="8">
    <location>
        <begin position="1"/>
        <end position="21"/>
    </location>
</feature>
<feature type="region of interest" description="Disordered" evidence="8">
    <location>
        <begin position="185"/>
        <end position="205"/>
    </location>
</feature>
<dbReference type="EMBL" id="CP136898">
    <property type="protein sequence ID" value="WOL18744.1"/>
    <property type="molecule type" value="Genomic_DNA"/>
</dbReference>
<dbReference type="InterPro" id="IPR036638">
    <property type="entry name" value="HLH_DNA-bd_sf"/>
</dbReference>
<dbReference type="GO" id="GO:0046983">
    <property type="term" value="F:protein dimerization activity"/>
    <property type="evidence" value="ECO:0007669"/>
    <property type="project" value="InterPro"/>
</dbReference>
<organism evidence="10 11">
    <name type="scientific">Canna indica</name>
    <name type="common">Indian-shot</name>
    <dbReference type="NCBI Taxonomy" id="4628"/>
    <lineage>
        <taxon>Eukaryota</taxon>
        <taxon>Viridiplantae</taxon>
        <taxon>Streptophyta</taxon>
        <taxon>Embryophyta</taxon>
        <taxon>Tracheophyta</taxon>
        <taxon>Spermatophyta</taxon>
        <taxon>Magnoliopsida</taxon>
        <taxon>Liliopsida</taxon>
        <taxon>Zingiberales</taxon>
        <taxon>Cannaceae</taxon>
        <taxon>Canna</taxon>
    </lineage>
</organism>
<gene>
    <name evidence="10" type="ORF">Cni_G27541</name>
</gene>
<dbReference type="CDD" id="cd11393">
    <property type="entry name" value="bHLH_AtbHLH_like"/>
    <property type="match status" value="1"/>
</dbReference>
<dbReference type="Pfam" id="PF00010">
    <property type="entry name" value="HLH"/>
    <property type="match status" value="1"/>
</dbReference>
<dbReference type="PROSITE" id="PS50888">
    <property type="entry name" value="BHLH"/>
    <property type="match status" value="1"/>
</dbReference>
<evidence type="ECO:0000256" key="3">
    <source>
        <dbReference type="ARBA" id="ARBA00023015"/>
    </source>
</evidence>
<dbReference type="GO" id="GO:0000978">
    <property type="term" value="F:RNA polymerase II cis-regulatory region sequence-specific DNA binding"/>
    <property type="evidence" value="ECO:0007669"/>
    <property type="project" value="TreeGrafter"/>
</dbReference>
<comment type="subcellular location">
    <subcellularLocation>
        <location evidence="1">Nucleus</location>
    </subcellularLocation>
</comment>
<sequence length="347" mass="37119">MNQTANGGSRPGPMGPPLMGLARYGSAPGSFLSGIADSVVAGGGGGGVELSAASASASAAASEGMMARFFPGESPCLASESSCRAPGRGPDRDAPPAAGECPQGGPYIPVELQQASAAASPLVRHSSLPSGFFSHLLTDHGHAAARTIGNYSQTGTESIHVSANRRLKSQWSFSRKDSLSQISELSIPEIEDNNNSDEGAGNPGQTYISGNFQLGLWDDNNSIEFSAPSRKRTKHNIHSQFSLPRSSSEMSELDQYLQIQQDSIPCRVRAKRGCATHPRSIAERERRTRISKRLQKLQDLVPKMDKQTSTSDMLELAIEHIKELQNQVQKLKQDQASCTCLGKQEKT</sequence>
<dbReference type="AlphaFoldDB" id="A0AAQ3L1W6"/>
<feature type="coiled-coil region" evidence="7">
    <location>
        <begin position="314"/>
        <end position="341"/>
    </location>
</feature>
<keyword evidence="3" id="KW-0805">Transcription regulation</keyword>
<evidence type="ECO:0000313" key="10">
    <source>
        <dbReference type="EMBL" id="WOL18744.1"/>
    </source>
</evidence>
<feature type="domain" description="BHLH" evidence="9">
    <location>
        <begin position="274"/>
        <end position="324"/>
    </location>
</feature>
<evidence type="ECO:0000256" key="6">
    <source>
        <dbReference type="ARBA" id="ARBA00023242"/>
    </source>
</evidence>
<evidence type="ECO:0000256" key="2">
    <source>
        <dbReference type="ARBA" id="ARBA00005510"/>
    </source>
</evidence>
<keyword evidence="7" id="KW-0175">Coiled coil</keyword>
<evidence type="ECO:0000256" key="1">
    <source>
        <dbReference type="ARBA" id="ARBA00004123"/>
    </source>
</evidence>
<dbReference type="InterPro" id="IPR045239">
    <property type="entry name" value="bHLH95_bHLH"/>
</dbReference>
<keyword evidence="6" id="KW-0539">Nucleus</keyword>
<evidence type="ECO:0000259" key="9">
    <source>
        <dbReference type="PROSITE" id="PS50888"/>
    </source>
</evidence>